<dbReference type="Proteomes" id="UP001500213">
    <property type="component" value="Unassembled WGS sequence"/>
</dbReference>
<evidence type="ECO:0000256" key="4">
    <source>
        <dbReference type="ARBA" id="ARBA00022801"/>
    </source>
</evidence>
<dbReference type="InterPro" id="IPR023214">
    <property type="entry name" value="HAD_sf"/>
</dbReference>
<evidence type="ECO:0000256" key="7">
    <source>
        <dbReference type="PIRNR" id="PIRNR004682"/>
    </source>
</evidence>
<keyword evidence="2 7" id="KW-0963">Cytoplasm</keyword>
<sequence length="192" mass="19796">MAQGTPPQLRGILFDRDGTLVVDVPMNDDPTRVQPLPTAADAVRRARAAGLFVGVASNQPGIATGELSRDGLDRVNGRIEALLGPFDGWFVCTHAKDAGCLCRKPQPGLVTQAARAWAVAPSELALIGDTAADVGAAANAGALGVLVPNPRTRREEVTAAPTVATTAIEAVERLLAHEPHAAPAVDPVGVHS</sequence>
<dbReference type="NCBIfam" id="TIGR01662">
    <property type="entry name" value="HAD-SF-IIIA"/>
    <property type="match status" value="1"/>
</dbReference>
<keyword evidence="4 7" id="KW-0378">Hydrolase</keyword>
<reference evidence="9" key="1">
    <citation type="journal article" date="2019" name="Int. J. Syst. Evol. Microbiol.">
        <title>The Global Catalogue of Microorganisms (GCM) 10K type strain sequencing project: providing services to taxonomists for standard genome sequencing and annotation.</title>
        <authorList>
            <consortium name="The Broad Institute Genomics Platform"/>
            <consortium name="The Broad Institute Genome Sequencing Center for Infectious Disease"/>
            <person name="Wu L."/>
            <person name="Ma J."/>
        </authorList>
    </citation>
    <scope>NUCLEOTIDE SEQUENCE [LARGE SCALE GENOMIC DNA]</scope>
    <source>
        <strain evidence="9">JCM 17593</strain>
    </source>
</reference>
<organism evidence="8 9">
    <name type="scientific">Gryllotalpicola kribbensis</name>
    <dbReference type="NCBI Taxonomy" id="993084"/>
    <lineage>
        <taxon>Bacteria</taxon>
        <taxon>Bacillati</taxon>
        <taxon>Actinomycetota</taxon>
        <taxon>Actinomycetes</taxon>
        <taxon>Micrococcales</taxon>
        <taxon>Microbacteriaceae</taxon>
        <taxon>Gryllotalpicola</taxon>
    </lineage>
</organism>
<evidence type="ECO:0000256" key="3">
    <source>
        <dbReference type="ARBA" id="ARBA00022723"/>
    </source>
</evidence>
<proteinExistence type="inferred from homology"/>
<keyword evidence="9" id="KW-1185">Reference proteome</keyword>
<dbReference type="InterPro" id="IPR006549">
    <property type="entry name" value="HAD-SF_hydro_IIIA"/>
</dbReference>
<evidence type="ECO:0000256" key="6">
    <source>
        <dbReference type="ARBA" id="ARBA00031828"/>
    </source>
</evidence>
<dbReference type="NCBIfam" id="TIGR01656">
    <property type="entry name" value="Histidinol-ppas"/>
    <property type="match status" value="1"/>
</dbReference>
<dbReference type="SUPFAM" id="SSF56784">
    <property type="entry name" value="HAD-like"/>
    <property type="match status" value="1"/>
</dbReference>
<comment type="caution">
    <text evidence="8">The sequence shown here is derived from an EMBL/GenBank/DDBJ whole genome shotgun (WGS) entry which is preliminary data.</text>
</comment>
<dbReference type="Gene3D" id="3.40.50.1000">
    <property type="entry name" value="HAD superfamily/HAD-like"/>
    <property type="match status" value="1"/>
</dbReference>
<dbReference type="PANTHER" id="PTHR42891:SF1">
    <property type="entry name" value="D-GLYCERO-BETA-D-MANNO-HEPTOSE-1,7-BISPHOSPHATE 7-PHOSPHATASE"/>
    <property type="match status" value="1"/>
</dbReference>
<dbReference type="PANTHER" id="PTHR42891">
    <property type="entry name" value="D-GLYCERO-BETA-D-MANNO-HEPTOSE-1,7-BISPHOSPHATE 7-PHOSPHATASE"/>
    <property type="match status" value="1"/>
</dbReference>
<protein>
    <recommendedName>
        <fullName evidence="6 7">D,D-heptose 1,7-bisphosphate phosphatase</fullName>
        <ecNumber evidence="7">3.1.3.-</ecNumber>
    </recommendedName>
</protein>
<dbReference type="InterPro" id="IPR036412">
    <property type="entry name" value="HAD-like_sf"/>
</dbReference>
<dbReference type="InterPro" id="IPR006543">
    <property type="entry name" value="Histidinol-phos"/>
</dbReference>
<evidence type="ECO:0000313" key="8">
    <source>
        <dbReference type="EMBL" id="GAA4186283.1"/>
    </source>
</evidence>
<name>A0ABP8AMA5_9MICO</name>
<dbReference type="RefSeq" id="WP_344774376.1">
    <property type="nucleotide sequence ID" value="NZ_BAABBX010000006.1"/>
</dbReference>
<comment type="subcellular location">
    <subcellularLocation>
        <location evidence="1 7">Cytoplasm</location>
    </subcellularLocation>
</comment>
<dbReference type="PIRSF" id="PIRSF004682">
    <property type="entry name" value="GmhB"/>
    <property type="match status" value="1"/>
</dbReference>
<dbReference type="EC" id="3.1.3.-" evidence="7"/>
<keyword evidence="3" id="KW-0479">Metal-binding</keyword>
<dbReference type="InterPro" id="IPR004446">
    <property type="entry name" value="Heptose_bisP_phosphatase"/>
</dbReference>
<dbReference type="Pfam" id="PF13242">
    <property type="entry name" value="Hydrolase_like"/>
    <property type="match status" value="1"/>
</dbReference>
<evidence type="ECO:0000256" key="1">
    <source>
        <dbReference type="ARBA" id="ARBA00004496"/>
    </source>
</evidence>
<keyword evidence="5 7" id="KW-0119">Carbohydrate metabolism</keyword>
<evidence type="ECO:0000256" key="2">
    <source>
        <dbReference type="ARBA" id="ARBA00022490"/>
    </source>
</evidence>
<evidence type="ECO:0000256" key="5">
    <source>
        <dbReference type="ARBA" id="ARBA00023277"/>
    </source>
</evidence>
<evidence type="ECO:0000313" key="9">
    <source>
        <dbReference type="Proteomes" id="UP001500213"/>
    </source>
</evidence>
<comment type="similarity">
    <text evidence="7">Belongs to the gmhB family.</text>
</comment>
<accession>A0ABP8AMA5</accession>
<gene>
    <name evidence="8" type="ORF">GCM10022288_09550</name>
</gene>
<dbReference type="EMBL" id="BAABBX010000006">
    <property type="protein sequence ID" value="GAA4186283.1"/>
    <property type="molecule type" value="Genomic_DNA"/>
</dbReference>